<gene>
    <name evidence="4" type="ORF">SYNTR_1691</name>
</gene>
<organism evidence="4 5">
    <name type="scientific">Candidatus Syntrophocurvum alkaliphilum</name>
    <dbReference type="NCBI Taxonomy" id="2293317"/>
    <lineage>
        <taxon>Bacteria</taxon>
        <taxon>Bacillati</taxon>
        <taxon>Bacillota</taxon>
        <taxon>Clostridia</taxon>
        <taxon>Eubacteriales</taxon>
        <taxon>Syntrophomonadaceae</taxon>
        <taxon>Candidatus Syntrophocurvum</taxon>
    </lineage>
</organism>
<evidence type="ECO:0000313" key="4">
    <source>
        <dbReference type="EMBL" id="QGU00285.1"/>
    </source>
</evidence>
<dbReference type="GO" id="GO:0006355">
    <property type="term" value="P:regulation of DNA-templated transcription"/>
    <property type="evidence" value="ECO:0007669"/>
    <property type="project" value="InterPro"/>
</dbReference>
<dbReference type="InterPro" id="IPR005158">
    <property type="entry name" value="BTAD"/>
</dbReference>
<dbReference type="SUPFAM" id="SSF48452">
    <property type="entry name" value="TPR-like"/>
    <property type="match status" value="1"/>
</dbReference>
<dbReference type="KEGG" id="salq:SYNTR_1691"/>
<keyword evidence="5" id="KW-1185">Reference proteome</keyword>
<name>A0A6I6DHN1_9FIRM</name>
<evidence type="ECO:0000313" key="5">
    <source>
        <dbReference type="Proteomes" id="UP000426444"/>
    </source>
</evidence>
<dbReference type="EMBL" id="CP046457">
    <property type="protein sequence ID" value="QGU00285.1"/>
    <property type="molecule type" value="Genomic_DNA"/>
</dbReference>
<dbReference type="AlphaFoldDB" id="A0A6I6DHN1"/>
<evidence type="ECO:0000259" key="3">
    <source>
        <dbReference type="SMART" id="SM01043"/>
    </source>
</evidence>
<protein>
    <recommendedName>
        <fullName evidence="3">Bacterial transcriptional activator domain-containing protein</fullName>
    </recommendedName>
</protein>
<accession>A0A6I6DHN1</accession>
<dbReference type="InterPro" id="IPR016032">
    <property type="entry name" value="Sig_transdc_resp-reg_C-effctor"/>
</dbReference>
<sequence length="423" mass="50037">MVNNIKKSVYGERFMIEQETLKPLVIKTLGKFEISRGTQVYSQSHTRSYKMWELLKYILTYRDRILLPEAIMETLWPEEEYTDPKHALRTLVYRLRTILDIEEPKESTCIKFNQGGYCWNQDSNYELDTEVFERLLNEASAEEVTNPANAIYKYTKALELYKGDYLSENLYQEWVIPIRHYYLRRYLESSKRLLNLLKKEKQYTNIIAICEKALEIDYYDEGIHLFFLDALVKDGRLKQAEQHYQNMSKSFYKELGVKPSIEMQNIKGHLNGETNNTELRLLDIEKRLKDNEESEKSIGAFLCDIDIFNYLYKLECRRAERNESTAILAALSLTDLKYQGRNNENMKKILEHLQELLVTNLRKGDIITSWNDRQCLLILNSLNEAQAESVLKRIDKRFKTKSSKEEVFLRIEMKNISQNTLNA</sequence>
<dbReference type="SUPFAM" id="SSF46894">
    <property type="entry name" value="C-terminal effector domain of the bipartite response regulators"/>
    <property type="match status" value="1"/>
</dbReference>
<feature type="domain" description="Bacterial transcriptional activator" evidence="3">
    <location>
        <begin position="127"/>
        <end position="267"/>
    </location>
</feature>
<dbReference type="GO" id="GO:0000160">
    <property type="term" value="P:phosphorelay signal transduction system"/>
    <property type="evidence" value="ECO:0007669"/>
    <property type="project" value="InterPro"/>
</dbReference>
<dbReference type="InterPro" id="IPR036388">
    <property type="entry name" value="WH-like_DNA-bd_sf"/>
</dbReference>
<dbReference type="Pfam" id="PF00486">
    <property type="entry name" value="Trans_reg_C"/>
    <property type="match status" value="1"/>
</dbReference>
<keyword evidence="2" id="KW-0238">DNA-binding</keyword>
<proteinExistence type="inferred from homology"/>
<evidence type="ECO:0000256" key="2">
    <source>
        <dbReference type="ARBA" id="ARBA00023125"/>
    </source>
</evidence>
<evidence type="ECO:0000256" key="1">
    <source>
        <dbReference type="ARBA" id="ARBA00005820"/>
    </source>
</evidence>
<dbReference type="Gene3D" id="1.25.40.10">
    <property type="entry name" value="Tetratricopeptide repeat domain"/>
    <property type="match status" value="1"/>
</dbReference>
<dbReference type="SMART" id="SM01043">
    <property type="entry name" value="BTAD"/>
    <property type="match status" value="1"/>
</dbReference>
<dbReference type="InterPro" id="IPR011990">
    <property type="entry name" value="TPR-like_helical_dom_sf"/>
</dbReference>
<dbReference type="Pfam" id="PF03704">
    <property type="entry name" value="BTAD"/>
    <property type="match status" value="1"/>
</dbReference>
<comment type="similarity">
    <text evidence="1">Belongs to the AfsR/DnrI/RedD regulatory family.</text>
</comment>
<dbReference type="PANTHER" id="PTHR35807">
    <property type="entry name" value="TRANSCRIPTIONAL REGULATOR REDD-RELATED"/>
    <property type="match status" value="1"/>
</dbReference>
<dbReference type="PANTHER" id="PTHR35807:SF2">
    <property type="entry name" value="TRANSCRIPTIONAL ACTIVATOR DOMAIN"/>
    <property type="match status" value="1"/>
</dbReference>
<dbReference type="Proteomes" id="UP000426444">
    <property type="component" value="Chromosome"/>
</dbReference>
<dbReference type="InterPro" id="IPR051677">
    <property type="entry name" value="AfsR-DnrI-RedD_regulator"/>
</dbReference>
<reference evidence="5" key="1">
    <citation type="journal article" date="2019" name="Microbiology">
        <title>Complete Genome Sequence of an Uncultured Bacterium of the Candidate Phylum Bipolaricaulota.</title>
        <authorList>
            <person name="Kadnikov V.V."/>
            <person name="Mardanov A.V."/>
            <person name="Beletsky A.V."/>
            <person name="Frank Y.A."/>
            <person name="Karnachuk O.V."/>
            <person name="Ravin N.V."/>
        </authorList>
    </citation>
    <scope>NUCLEOTIDE SEQUENCE [LARGE SCALE GENOMIC DNA]</scope>
</reference>
<dbReference type="InterPro" id="IPR001867">
    <property type="entry name" value="OmpR/PhoB-type_DNA-bd"/>
</dbReference>
<dbReference type="GO" id="GO:0003677">
    <property type="term" value="F:DNA binding"/>
    <property type="evidence" value="ECO:0007669"/>
    <property type="project" value="UniProtKB-KW"/>
</dbReference>
<dbReference type="Gene3D" id="1.10.10.10">
    <property type="entry name" value="Winged helix-like DNA-binding domain superfamily/Winged helix DNA-binding domain"/>
    <property type="match status" value="1"/>
</dbReference>